<keyword evidence="2" id="KW-1185">Reference proteome</keyword>
<evidence type="ECO:0000313" key="1">
    <source>
        <dbReference type="EMBL" id="QQO07593.1"/>
    </source>
</evidence>
<dbReference type="Proteomes" id="UP000595917">
    <property type="component" value="Chromosome"/>
</dbReference>
<accession>A0A7T8B9W0</accession>
<dbReference type="EMBL" id="CP067089">
    <property type="protein sequence ID" value="QQO07593.1"/>
    <property type="molecule type" value="Genomic_DNA"/>
</dbReference>
<dbReference type="AlphaFoldDB" id="A0A7T8B9W0"/>
<organism evidence="1 2">
    <name type="scientific">Breznakiella homolactica</name>
    <dbReference type="NCBI Taxonomy" id="2798577"/>
    <lineage>
        <taxon>Bacteria</taxon>
        <taxon>Pseudomonadati</taxon>
        <taxon>Spirochaetota</taxon>
        <taxon>Spirochaetia</taxon>
        <taxon>Spirochaetales</taxon>
        <taxon>Breznakiellaceae</taxon>
        <taxon>Breznakiella</taxon>
    </lineage>
</organism>
<protein>
    <submittedName>
        <fullName evidence="1">Uncharacterized protein</fullName>
    </submittedName>
</protein>
<dbReference type="RefSeq" id="WP_215624899.1">
    <property type="nucleotide sequence ID" value="NZ_CP067089.2"/>
</dbReference>
<evidence type="ECO:0000313" key="2">
    <source>
        <dbReference type="Proteomes" id="UP000595917"/>
    </source>
</evidence>
<gene>
    <name evidence="1" type="ORF">JFL75_11615</name>
</gene>
<sequence>MKIQVRRGVFETNSSSVHCFETADKHLFDLWKAGKAFWNGKGIMEAAEKHYKERREQAPDYIKKLEDGTVPCPTGEDMESLKKLRYFTWDEYCCMFRRDPGGVNGVCGVYGIVEQEYTDAKGRPKVFFGWSGYP</sequence>
<proteinExistence type="predicted"/>
<dbReference type="KEGG" id="bhc:JFL75_11615"/>
<name>A0A7T8B9W0_9SPIR</name>
<reference evidence="1" key="1">
    <citation type="submission" date="2021-01" db="EMBL/GenBank/DDBJ databases">
        <title>Description of Breznakiella homolactica.</title>
        <authorList>
            <person name="Song Y."/>
            <person name="Brune A."/>
        </authorList>
    </citation>
    <scope>NUCLEOTIDE SEQUENCE</scope>
    <source>
        <strain evidence="1">RmG30</strain>
    </source>
</reference>